<proteinExistence type="predicted"/>
<evidence type="ECO:0000313" key="2">
    <source>
        <dbReference type="Proteomes" id="UP001381693"/>
    </source>
</evidence>
<comment type="caution">
    <text evidence="1">The sequence shown here is derived from an EMBL/GenBank/DDBJ whole genome shotgun (WGS) entry which is preliminary data.</text>
</comment>
<organism evidence="1 2">
    <name type="scientific">Halocaridina rubra</name>
    <name type="common">Hawaiian red shrimp</name>
    <dbReference type="NCBI Taxonomy" id="373956"/>
    <lineage>
        <taxon>Eukaryota</taxon>
        <taxon>Metazoa</taxon>
        <taxon>Ecdysozoa</taxon>
        <taxon>Arthropoda</taxon>
        <taxon>Crustacea</taxon>
        <taxon>Multicrustacea</taxon>
        <taxon>Malacostraca</taxon>
        <taxon>Eumalacostraca</taxon>
        <taxon>Eucarida</taxon>
        <taxon>Decapoda</taxon>
        <taxon>Pleocyemata</taxon>
        <taxon>Caridea</taxon>
        <taxon>Atyoidea</taxon>
        <taxon>Atyidae</taxon>
        <taxon>Halocaridina</taxon>
    </lineage>
</organism>
<dbReference type="AlphaFoldDB" id="A0AAN8ZU40"/>
<sequence length="124" mass="14105">MAGSPTATSKDHHDLTLAVWKRQEENIARLKSVPRTSVNPMKYEGENLTNIITQSYHEINLKASIGQHKFTYLPRALFTVSGKFLPCTDRSSSWLYLRSCQTKLVVICSQRMSPMTLLHCHKGK</sequence>
<keyword evidence="2" id="KW-1185">Reference proteome</keyword>
<evidence type="ECO:0000313" key="1">
    <source>
        <dbReference type="EMBL" id="KAK7068631.1"/>
    </source>
</evidence>
<reference evidence="1 2" key="1">
    <citation type="submission" date="2023-11" db="EMBL/GenBank/DDBJ databases">
        <title>Halocaridina rubra genome assembly.</title>
        <authorList>
            <person name="Smith C."/>
        </authorList>
    </citation>
    <scope>NUCLEOTIDE SEQUENCE [LARGE SCALE GENOMIC DNA]</scope>
    <source>
        <strain evidence="1">EP-1</strain>
        <tissue evidence="1">Whole</tissue>
    </source>
</reference>
<accession>A0AAN8ZU40</accession>
<gene>
    <name evidence="1" type="ORF">SK128_011192</name>
</gene>
<dbReference type="Proteomes" id="UP001381693">
    <property type="component" value="Unassembled WGS sequence"/>
</dbReference>
<protein>
    <submittedName>
        <fullName evidence="1">Uncharacterized protein</fullName>
    </submittedName>
</protein>
<dbReference type="EMBL" id="JAXCGZ010017171">
    <property type="protein sequence ID" value="KAK7068631.1"/>
    <property type="molecule type" value="Genomic_DNA"/>
</dbReference>
<name>A0AAN8ZU40_HALRR</name>